<dbReference type="InterPro" id="IPR017871">
    <property type="entry name" value="ABC_transporter-like_CS"/>
</dbReference>
<evidence type="ECO:0000256" key="2">
    <source>
        <dbReference type="ARBA" id="ARBA00022741"/>
    </source>
</evidence>
<dbReference type="Gene3D" id="3.40.50.300">
    <property type="entry name" value="P-loop containing nucleotide triphosphate hydrolases"/>
    <property type="match status" value="1"/>
</dbReference>
<name>A0ABT9I0N9_9GAMM</name>
<proteinExistence type="predicted"/>
<dbReference type="InterPro" id="IPR003593">
    <property type="entry name" value="AAA+_ATPase"/>
</dbReference>
<dbReference type="InterPro" id="IPR003439">
    <property type="entry name" value="ABC_transporter-like_ATP-bd"/>
</dbReference>
<accession>A0ABT9I0N9</accession>
<evidence type="ECO:0000256" key="3">
    <source>
        <dbReference type="ARBA" id="ARBA00022840"/>
    </source>
</evidence>
<dbReference type="SMART" id="SM00382">
    <property type="entry name" value="AAA"/>
    <property type="match status" value="1"/>
</dbReference>
<dbReference type="PROSITE" id="PS50893">
    <property type="entry name" value="ABC_TRANSPORTER_2"/>
    <property type="match status" value="1"/>
</dbReference>
<evidence type="ECO:0000256" key="1">
    <source>
        <dbReference type="ARBA" id="ARBA00022448"/>
    </source>
</evidence>
<dbReference type="SUPFAM" id="SSF52540">
    <property type="entry name" value="P-loop containing nucleoside triphosphate hydrolases"/>
    <property type="match status" value="1"/>
</dbReference>
<evidence type="ECO:0000313" key="5">
    <source>
        <dbReference type="EMBL" id="MDP5136961.1"/>
    </source>
</evidence>
<evidence type="ECO:0000259" key="4">
    <source>
        <dbReference type="PROSITE" id="PS50893"/>
    </source>
</evidence>
<keyword evidence="3 5" id="KW-0067">ATP-binding</keyword>
<dbReference type="InterPro" id="IPR027417">
    <property type="entry name" value="P-loop_NTPase"/>
</dbReference>
<feature type="domain" description="ABC transporter" evidence="4">
    <location>
        <begin position="16"/>
        <end position="229"/>
    </location>
</feature>
<dbReference type="RefSeq" id="WP_305976436.1">
    <property type="nucleotide sequence ID" value="NZ_JAPJDZ010000035.1"/>
</dbReference>
<keyword evidence="6" id="KW-1185">Reference proteome</keyword>
<dbReference type="InterPro" id="IPR015854">
    <property type="entry name" value="ABC_transpr_LolD-like"/>
</dbReference>
<gene>
    <name evidence="5" type="ORF">ORJ04_13485</name>
</gene>
<comment type="caution">
    <text evidence="5">The sequence shown here is derived from an EMBL/GenBank/DDBJ whole genome shotgun (WGS) entry which is preliminary data.</text>
</comment>
<dbReference type="PANTHER" id="PTHR24220:SF611">
    <property type="entry name" value="ATP-BINDING COMPONENT OF ABC TRANSPORTER-RELATED"/>
    <property type="match status" value="1"/>
</dbReference>
<dbReference type="Proteomes" id="UP001231109">
    <property type="component" value="Unassembled WGS sequence"/>
</dbReference>
<protein>
    <submittedName>
        <fullName evidence="5">ABC transporter ATP-binding protein</fullName>
    </submittedName>
</protein>
<dbReference type="PANTHER" id="PTHR24220">
    <property type="entry name" value="IMPORT ATP-BINDING PROTEIN"/>
    <property type="match status" value="1"/>
</dbReference>
<dbReference type="CDD" id="cd03255">
    <property type="entry name" value="ABC_MJ0796_LolCDE_FtsE"/>
    <property type="match status" value="1"/>
</dbReference>
<dbReference type="Pfam" id="PF00005">
    <property type="entry name" value="ABC_tran"/>
    <property type="match status" value="1"/>
</dbReference>
<sequence>MTLRAPVTDKPKIPAIELKQLLFFYQAGGWQLSLPELTLQSGQHLFVRGASGSGKTTLLNLLCGITKPVSGELNVNGQPLHTLSSRARDNLRAKHIGVVFQQLNLIPYLSVLDNALLSSHFAGIQKSEVLPRATTLLNRLGLSPELWHQAATTLSVGQQQRVAIARALLPKPTLLIADEPTSALDSDNRDTFMRLMLAEADSNGCTVIFVSHDQSLMQYFNSYLDMQQLAQGVKPC</sequence>
<evidence type="ECO:0000313" key="6">
    <source>
        <dbReference type="Proteomes" id="UP001231109"/>
    </source>
</evidence>
<reference evidence="5 6" key="1">
    <citation type="submission" date="2022-11" db="EMBL/GenBank/DDBJ databases">
        <title>Viruses from the air-sea interface of a natural surface slick.</title>
        <authorList>
            <person name="Rahlff J."/>
            <person name="Holmfeldt K."/>
        </authorList>
    </citation>
    <scope>NUCLEOTIDE SEQUENCE [LARGE SCALE GENOMIC DNA]</scope>
    <source>
        <strain evidence="5 6">SMS4</strain>
    </source>
</reference>
<dbReference type="PROSITE" id="PS00211">
    <property type="entry name" value="ABC_TRANSPORTER_1"/>
    <property type="match status" value="1"/>
</dbReference>
<keyword evidence="1" id="KW-0813">Transport</keyword>
<dbReference type="GO" id="GO:0005524">
    <property type="term" value="F:ATP binding"/>
    <property type="evidence" value="ECO:0007669"/>
    <property type="project" value="UniProtKB-KW"/>
</dbReference>
<dbReference type="EMBL" id="JAPJDZ010000035">
    <property type="protein sequence ID" value="MDP5136961.1"/>
    <property type="molecule type" value="Genomic_DNA"/>
</dbReference>
<keyword evidence="2" id="KW-0547">Nucleotide-binding</keyword>
<dbReference type="InterPro" id="IPR017911">
    <property type="entry name" value="MacB-like_ATP-bd"/>
</dbReference>
<organism evidence="5 6">
    <name type="scientific">Rheinheimera baltica</name>
    <dbReference type="NCBI Taxonomy" id="67576"/>
    <lineage>
        <taxon>Bacteria</taxon>
        <taxon>Pseudomonadati</taxon>
        <taxon>Pseudomonadota</taxon>
        <taxon>Gammaproteobacteria</taxon>
        <taxon>Chromatiales</taxon>
        <taxon>Chromatiaceae</taxon>
        <taxon>Rheinheimera</taxon>
    </lineage>
</organism>